<dbReference type="RefSeq" id="WP_229720349.1">
    <property type="nucleotide sequence ID" value="NZ_BMLW01000018.1"/>
</dbReference>
<feature type="transmembrane region" description="Helical" evidence="1">
    <location>
        <begin position="138"/>
        <end position="163"/>
    </location>
</feature>
<keyword evidence="1" id="KW-0472">Membrane</keyword>
<dbReference type="Proteomes" id="UP000641206">
    <property type="component" value="Unassembled WGS sequence"/>
</dbReference>
<reference evidence="3" key="1">
    <citation type="journal article" date="2019" name="Int. J. Syst. Evol. Microbiol.">
        <title>The Global Catalogue of Microorganisms (GCM) 10K type strain sequencing project: providing services to taxonomists for standard genome sequencing and annotation.</title>
        <authorList>
            <consortium name="The Broad Institute Genomics Platform"/>
            <consortium name="The Broad Institute Genome Sequencing Center for Infectious Disease"/>
            <person name="Wu L."/>
            <person name="Ma J."/>
        </authorList>
    </citation>
    <scope>NUCLEOTIDE SEQUENCE [LARGE SCALE GENOMIC DNA]</scope>
    <source>
        <strain evidence="3">CGMCC 1.7693</strain>
    </source>
</reference>
<sequence length="345" mass="38347">MESKMVIRQSIGFPRLVKWPRRVGYAAALWSLIFGALGLYWVLGGDGFPFGENDPRGQMMGSYLANLSVHVGGTMIALTGFLGIFAALAMVRKWNQKRLYFLLLFYAWVMCAILLFIIPDSRILQNVAYLFMFYFDLIDWIVIHQVFCMIGGVLWGTTALAYYRISRDACGNCGRAGEGASIISASKWGKVFTYCAVLTALPYGIVRFAWAIGIPLGTENIAIIGDFSGEAILGGLCFGGAILTLALIQKWGEVFPRWCLFIAGKRIPIWLVVIPATSVSVIIFLTGLKVSPQVVMMIINGEITMKNWGEMVPTLSWLPWGLSLGIATIAYYLRRRSRCKHCGKF</sequence>
<feature type="transmembrane region" description="Helical" evidence="1">
    <location>
        <begin position="23"/>
        <end position="43"/>
    </location>
</feature>
<keyword evidence="3" id="KW-1185">Reference proteome</keyword>
<keyword evidence="1" id="KW-1133">Transmembrane helix</keyword>
<evidence type="ECO:0000313" key="2">
    <source>
        <dbReference type="EMBL" id="GGP16135.1"/>
    </source>
</evidence>
<keyword evidence="1" id="KW-0812">Transmembrane</keyword>
<feature type="transmembrane region" description="Helical" evidence="1">
    <location>
        <begin position="191"/>
        <end position="211"/>
    </location>
</feature>
<evidence type="ECO:0000313" key="3">
    <source>
        <dbReference type="Proteomes" id="UP000641206"/>
    </source>
</evidence>
<feature type="transmembrane region" description="Helical" evidence="1">
    <location>
        <begin position="269"/>
        <end position="288"/>
    </location>
</feature>
<feature type="transmembrane region" description="Helical" evidence="1">
    <location>
        <begin position="315"/>
        <end position="333"/>
    </location>
</feature>
<feature type="transmembrane region" description="Helical" evidence="1">
    <location>
        <begin position="99"/>
        <end position="118"/>
    </location>
</feature>
<protein>
    <submittedName>
        <fullName evidence="2">Uncharacterized protein</fullName>
    </submittedName>
</protein>
<evidence type="ECO:0000256" key="1">
    <source>
        <dbReference type="SAM" id="Phobius"/>
    </source>
</evidence>
<feature type="transmembrane region" description="Helical" evidence="1">
    <location>
        <begin position="63"/>
        <end position="87"/>
    </location>
</feature>
<organism evidence="2 3">
    <name type="scientific">Oceanobacillus neutriphilus</name>
    <dbReference type="NCBI Taxonomy" id="531815"/>
    <lineage>
        <taxon>Bacteria</taxon>
        <taxon>Bacillati</taxon>
        <taxon>Bacillota</taxon>
        <taxon>Bacilli</taxon>
        <taxon>Bacillales</taxon>
        <taxon>Bacillaceae</taxon>
        <taxon>Oceanobacillus</taxon>
    </lineage>
</organism>
<proteinExistence type="predicted"/>
<gene>
    <name evidence="2" type="ORF">GCM10011346_46900</name>
</gene>
<name>A0ABQ2P1Y4_9BACI</name>
<comment type="caution">
    <text evidence="2">The sequence shown here is derived from an EMBL/GenBank/DDBJ whole genome shotgun (WGS) entry which is preliminary data.</text>
</comment>
<feature type="transmembrane region" description="Helical" evidence="1">
    <location>
        <begin position="231"/>
        <end position="248"/>
    </location>
</feature>
<accession>A0ABQ2P1Y4</accession>
<dbReference type="EMBL" id="BMLW01000018">
    <property type="protein sequence ID" value="GGP16135.1"/>
    <property type="molecule type" value="Genomic_DNA"/>
</dbReference>